<dbReference type="RefSeq" id="WP_014656347.1">
    <property type="nucleotide sequence ID" value="NC_017731.1"/>
</dbReference>
<dbReference type="NCBIfam" id="NF007246">
    <property type="entry name" value="PRK09692.1"/>
    <property type="match status" value="1"/>
</dbReference>
<dbReference type="PANTHER" id="PTHR30629:SF6">
    <property type="entry name" value="PROPHAGE INTEGRASE INTA-RELATED"/>
    <property type="match status" value="1"/>
</dbReference>
<dbReference type="Pfam" id="PF22022">
    <property type="entry name" value="Phage_int_M"/>
    <property type="match status" value="1"/>
</dbReference>
<dbReference type="GO" id="GO:0003677">
    <property type="term" value="F:DNA binding"/>
    <property type="evidence" value="ECO:0007669"/>
    <property type="project" value="UniProtKB-KW"/>
</dbReference>
<dbReference type="InterPro" id="IPR038488">
    <property type="entry name" value="Integrase_DNA-bd_sf"/>
</dbReference>
<evidence type="ECO:0000256" key="4">
    <source>
        <dbReference type="ARBA" id="ARBA00023172"/>
    </source>
</evidence>
<dbReference type="Gene3D" id="3.30.160.390">
    <property type="entry name" value="Integrase, DNA-binding domain"/>
    <property type="match status" value="1"/>
</dbReference>
<dbReference type="Proteomes" id="UP000005012">
    <property type="component" value="Chromosome"/>
</dbReference>
<keyword evidence="2" id="KW-0229">DNA integration</keyword>
<dbReference type="GO" id="GO:0006310">
    <property type="term" value="P:DNA recombination"/>
    <property type="evidence" value="ECO:0007669"/>
    <property type="project" value="UniProtKB-KW"/>
</dbReference>
<comment type="similarity">
    <text evidence="1">Belongs to the 'phage' integrase family.</text>
</comment>
<dbReference type="InterPro" id="IPR050808">
    <property type="entry name" value="Phage_Integrase"/>
</dbReference>
<dbReference type="SUPFAM" id="SSF56349">
    <property type="entry name" value="DNA breaking-rejoining enzymes"/>
    <property type="match status" value="1"/>
</dbReference>
<dbReference type="PATRIC" id="fig|1157951.4.peg.647"/>
<dbReference type="Gene3D" id="1.10.443.10">
    <property type="entry name" value="Intergrase catalytic core"/>
    <property type="match status" value="1"/>
</dbReference>
<reference evidence="6 7" key="1">
    <citation type="journal article" date="2012" name="J. Bacteriol.">
        <title>Complete Genome Sequence of Providencia stuartii Clinical Isolate MRSN 2154.</title>
        <authorList>
            <person name="Clifford R.J."/>
            <person name="Hang J."/>
            <person name="Riley M.C."/>
            <person name="Onmus-Leone F."/>
            <person name="Kuschner R.A."/>
            <person name="Lesho E.P."/>
            <person name="Waterman P.E."/>
        </authorList>
    </citation>
    <scope>NUCLEOTIDE SEQUENCE [LARGE SCALE GENOMIC DNA]</scope>
    <source>
        <strain evidence="6 7">MRSN 2154</strain>
    </source>
</reference>
<dbReference type="InterPro" id="IPR010998">
    <property type="entry name" value="Integrase_recombinase_N"/>
</dbReference>
<protein>
    <submittedName>
        <fullName evidence="6">Phage integrase</fullName>
    </submittedName>
</protein>
<dbReference type="Pfam" id="PF00589">
    <property type="entry name" value="Phage_integrase"/>
    <property type="match status" value="1"/>
</dbReference>
<feature type="domain" description="Tyr recombinase" evidence="5">
    <location>
        <begin position="215"/>
        <end position="392"/>
    </location>
</feature>
<evidence type="ECO:0000256" key="3">
    <source>
        <dbReference type="ARBA" id="ARBA00023125"/>
    </source>
</evidence>
<proteinExistence type="inferred from homology"/>
<dbReference type="InterPro" id="IPR053876">
    <property type="entry name" value="Phage_int_M"/>
</dbReference>
<dbReference type="PROSITE" id="PS51898">
    <property type="entry name" value="TYR_RECOMBINASE"/>
    <property type="match status" value="1"/>
</dbReference>
<dbReference type="InterPro" id="IPR013762">
    <property type="entry name" value="Integrase-like_cat_sf"/>
</dbReference>
<evidence type="ECO:0000256" key="2">
    <source>
        <dbReference type="ARBA" id="ARBA00022908"/>
    </source>
</evidence>
<dbReference type="EMBL" id="CP003488">
    <property type="protein sequence ID" value="AFH92539.1"/>
    <property type="molecule type" value="Genomic_DNA"/>
</dbReference>
<keyword evidence="4" id="KW-0233">DNA recombination</keyword>
<keyword evidence="3" id="KW-0238">DNA-binding</keyword>
<dbReference type="Pfam" id="PF13356">
    <property type="entry name" value="Arm-DNA-bind_3"/>
    <property type="match status" value="1"/>
</dbReference>
<sequence length="421" mass="47479">MPKKIKPLSPTAVANAKAKPNQAGELKDTIFRDGDGLELLAKVSGSRRWYFRYYKPLTQKRTMIAIGEYPAIGLADARKIKDEYKSLLAQNIDPLDWGKQQQAIAQEENSHTLEKVATRWIAIKRTTVTPDYANDVWRSLEKDIFPKLGKMPVSLLKAPMLVEILKPIQARGNLETIKRLTQRTVEIMDFAMNAGIIDANPFTTVSKAFPKPKKKHNPTLKPDELPRLMRALSVAQIELSTRLVIEWQLLTVTRPGEAVQARWSEIDFDNKLWNVPAETMKMGHAHTIPLNQPALDILEVMKPISGHREFVFPHRSEPSKSMNSQTANMALKRMGFEGLLTAHGMRAIASTAMNEQEFMPDAIEAVLAHREKNSVRAAYNRSTYLEQRKVIMDWWGQFVKGAATGDMTAAECIKGLRVVGE</sequence>
<dbReference type="InterPro" id="IPR011010">
    <property type="entry name" value="DNA_brk_join_enz"/>
</dbReference>
<organism evidence="6 7">
    <name type="scientific">Providencia stuartii (strain MRSN 2154)</name>
    <dbReference type="NCBI Taxonomy" id="1157951"/>
    <lineage>
        <taxon>Bacteria</taxon>
        <taxon>Pseudomonadati</taxon>
        <taxon>Pseudomonadota</taxon>
        <taxon>Gammaproteobacteria</taxon>
        <taxon>Enterobacterales</taxon>
        <taxon>Morganellaceae</taxon>
        <taxon>Providencia</taxon>
    </lineage>
</organism>
<dbReference type="InterPro" id="IPR025166">
    <property type="entry name" value="Integrase_DNA_bind_dom"/>
</dbReference>
<dbReference type="GeneID" id="93518614"/>
<dbReference type="AlphaFoldDB" id="A0A140NGB6"/>
<dbReference type="KEGG" id="psi:S70_03250"/>
<dbReference type="CDD" id="cd00801">
    <property type="entry name" value="INT_P4_C"/>
    <property type="match status" value="1"/>
</dbReference>
<evidence type="ECO:0000259" key="5">
    <source>
        <dbReference type="PROSITE" id="PS51898"/>
    </source>
</evidence>
<evidence type="ECO:0000313" key="7">
    <source>
        <dbReference type="Proteomes" id="UP000005012"/>
    </source>
</evidence>
<dbReference type="Gene3D" id="1.10.150.130">
    <property type="match status" value="1"/>
</dbReference>
<dbReference type="PANTHER" id="PTHR30629">
    <property type="entry name" value="PROPHAGE INTEGRASE"/>
    <property type="match status" value="1"/>
</dbReference>
<dbReference type="OrthoDB" id="9795573at2"/>
<gene>
    <name evidence="6" type="ordered locus">S70_03250</name>
</gene>
<accession>A0A140NGB6</accession>
<dbReference type="HOGENOM" id="CLU_027562_0_0_6"/>
<name>A0A140NGB6_PROSM</name>
<reference evidence="7" key="2">
    <citation type="submission" date="2012-04" db="EMBL/GenBank/DDBJ databases">
        <title>Complete genome sequence of Providencia stuartii clinical isolate MRSN 2154.</title>
        <authorList>
            <person name="Clifford R.J."/>
            <person name="Hang J."/>
            <person name="Riley M.C."/>
            <person name="Onmus-Leone F."/>
            <person name="Kuschner R.A."/>
            <person name="Lesho E.P."/>
            <person name="Waterman P.E."/>
        </authorList>
    </citation>
    <scope>NUCLEOTIDE SEQUENCE [LARGE SCALE GENOMIC DNA]</scope>
    <source>
        <strain evidence="7">MRSN 2154</strain>
    </source>
</reference>
<evidence type="ECO:0000313" key="6">
    <source>
        <dbReference type="EMBL" id="AFH92539.1"/>
    </source>
</evidence>
<dbReference type="InterPro" id="IPR002104">
    <property type="entry name" value="Integrase_catalytic"/>
</dbReference>
<evidence type="ECO:0000256" key="1">
    <source>
        <dbReference type="ARBA" id="ARBA00008857"/>
    </source>
</evidence>
<dbReference type="GO" id="GO:0015074">
    <property type="term" value="P:DNA integration"/>
    <property type="evidence" value="ECO:0007669"/>
    <property type="project" value="UniProtKB-KW"/>
</dbReference>